<keyword evidence="4" id="KW-0812">Transmembrane</keyword>
<dbReference type="NCBIfam" id="TIGR00254">
    <property type="entry name" value="GGDEF"/>
    <property type="match status" value="1"/>
</dbReference>
<dbReference type="Proteomes" id="UP000267448">
    <property type="component" value="Unassembled WGS sequence"/>
</dbReference>
<dbReference type="Gene3D" id="3.40.50.2300">
    <property type="match status" value="2"/>
</dbReference>
<feature type="domain" description="GGDEF" evidence="5">
    <location>
        <begin position="445"/>
        <end position="572"/>
    </location>
</feature>
<dbReference type="OrthoDB" id="9812260at2"/>
<dbReference type="InterPro" id="IPR043128">
    <property type="entry name" value="Rev_trsase/Diguanyl_cyclase"/>
</dbReference>
<dbReference type="InterPro" id="IPR050469">
    <property type="entry name" value="Diguanylate_Cyclase"/>
</dbReference>
<dbReference type="AlphaFoldDB" id="A0A3S0J992"/>
<dbReference type="InterPro" id="IPR029787">
    <property type="entry name" value="Nucleotide_cyclase"/>
</dbReference>
<dbReference type="GO" id="GO:0052621">
    <property type="term" value="F:diguanylate cyclase activity"/>
    <property type="evidence" value="ECO:0007669"/>
    <property type="project" value="UniProtKB-EC"/>
</dbReference>
<dbReference type="InterPro" id="IPR007487">
    <property type="entry name" value="ABC_transpt-TYRBP-like"/>
</dbReference>
<evidence type="ECO:0000256" key="2">
    <source>
        <dbReference type="ARBA" id="ARBA00012528"/>
    </source>
</evidence>
<dbReference type="Pfam" id="PF00990">
    <property type="entry name" value="GGDEF"/>
    <property type="match status" value="1"/>
</dbReference>
<dbReference type="EC" id="2.7.7.65" evidence="2"/>
<dbReference type="InterPro" id="IPR000160">
    <property type="entry name" value="GGDEF_dom"/>
</dbReference>
<dbReference type="Gene3D" id="3.30.70.270">
    <property type="match status" value="1"/>
</dbReference>
<feature type="transmembrane region" description="Helical" evidence="4">
    <location>
        <begin position="347"/>
        <end position="366"/>
    </location>
</feature>
<dbReference type="SUPFAM" id="SSF55073">
    <property type="entry name" value="Nucleotide cyclase"/>
    <property type="match status" value="1"/>
</dbReference>
<comment type="caution">
    <text evidence="6">The sequence shown here is derived from an EMBL/GenBank/DDBJ whole genome shotgun (WGS) entry which is preliminary data.</text>
</comment>
<evidence type="ECO:0000256" key="1">
    <source>
        <dbReference type="ARBA" id="ARBA00001946"/>
    </source>
</evidence>
<keyword evidence="4" id="KW-1133">Transmembrane helix</keyword>
<evidence type="ECO:0000256" key="3">
    <source>
        <dbReference type="ARBA" id="ARBA00034247"/>
    </source>
</evidence>
<name>A0A3S0J992_9GAMM</name>
<dbReference type="FunFam" id="3.30.70.270:FF:000001">
    <property type="entry name" value="Diguanylate cyclase domain protein"/>
    <property type="match status" value="1"/>
</dbReference>
<evidence type="ECO:0000313" key="6">
    <source>
        <dbReference type="EMBL" id="RTR40556.1"/>
    </source>
</evidence>
<evidence type="ECO:0000313" key="7">
    <source>
        <dbReference type="Proteomes" id="UP000267448"/>
    </source>
</evidence>
<keyword evidence="4" id="KW-0472">Membrane</keyword>
<comment type="catalytic activity">
    <reaction evidence="3">
        <text>2 GTP = 3',3'-c-di-GMP + 2 diphosphate</text>
        <dbReference type="Rhea" id="RHEA:24898"/>
        <dbReference type="ChEBI" id="CHEBI:33019"/>
        <dbReference type="ChEBI" id="CHEBI:37565"/>
        <dbReference type="ChEBI" id="CHEBI:58805"/>
        <dbReference type="EC" id="2.7.7.65"/>
    </reaction>
</comment>
<comment type="cofactor">
    <cofactor evidence="1">
        <name>Mg(2+)</name>
        <dbReference type="ChEBI" id="CHEBI:18420"/>
    </cofactor>
</comment>
<dbReference type="PANTHER" id="PTHR45138">
    <property type="entry name" value="REGULATORY COMPONENTS OF SENSORY TRANSDUCTION SYSTEM"/>
    <property type="match status" value="1"/>
</dbReference>
<proteinExistence type="predicted"/>
<accession>A0A3S0J992</accession>
<dbReference type="PANTHER" id="PTHR45138:SF9">
    <property type="entry name" value="DIGUANYLATE CYCLASE DGCM-RELATED"/>
    <property type="match status" value="1"/>
</dbReference>
<keyword evidence="7" id="KW-1185">Reference proteome</keyword>
<organism evidence="6 7">
    <name type="scientific">Shewanella canadensis</name>
    <dbReference type="NCBI Taxonomy" id="271096"/>
    <lineage>
        <taxon>Bacteria</taxon>
        <taxon>Pseudomonadati</taxon>
        <taxon>Pseudomonadota</taxon>
        <taxon>Gammaproteobacteria</taxon>
        <taxon>Alteromonadales</taxon>
        <taxon>Shewanellaceae</taxon>
        <taxon>Shewanella</taxon>
    </lineage>
</organism>
<dbReference type="SMART" id="SM00267">
    <property type="entry name" value="GGDEF"/>
    <property type="match status" value="1"/>
</dbReference>
<dbReference type="PROSITE" id="PS50887">
    <property type="entry name" value="GGDEF"/>
    <property type="match status" value="1"/>
</dbReference>
<dbReference type="CDD" id="cd01949">
    <property type="entry name" value="GGDEF"/>
    <property type="match status" value="1"/>
</dbReference>
<gene>
    <name evidence="6" type="ORF">EKG38_01140</name>
</gene>
<dbReference type="EMBL" id="RXNU01000001">
    <property type="protein sequence ID" value="RTR40556.1"/>
    <property type="molecule type" value="Genomic_DNA"/>
</dbReference>
<evidence type="ECO:0000259" key="5">
    <source>
        <dbReference type="PROSITE" id="PS50887"/>
    </source>
</evidence>
<protein>
    <recommendedName>
        <fullName evidence="2">diguanylate cyclase</fullName>
        <ecNumber evidence="2">2.7.7.65</ecNumber>
    </recommendedName>
</protein>
<dbReference type="Pfam" id="PF04392">
    <property type="entry name" value="ABC_sub_bind"/>
    <property type="match status" value="1"/>
</dbReference>
<evidence type="ECO:0000256" key="4">
    <source>
        <dbReference type="SAM" id="Phobius"/>
    </source>
</evidence>
<reference evidence="6 7" key="1">
    <citation type="submission" date="2018-12" db="EMBL/GenBank/DDBJ databases">
        <authorList>
            <person name="Yu L."/>
        </authorList>
    </citation>
    <scope>NUCLEOTIDE SEQUENCE [LARGE SCALE GENOMIC DNA]</scope>
    <source>
        <strain evidence="6 7">HAW-EB2</strain>
    </source>
</reference>
<sequence length="572" mass="65412">MVMQNQFFVIFIFMYWLCHGLAYASDNVLLLNSYHPQYRWTDEITRGVQVSLALDIKPESLHVEYMDKRRFIDDPIYSQKLIDLLQYKYKHNKPDIVITSDDAAYYFILEFGEQLFPGVPIVFCGVNVFDPQSISNRNNITGIAEGMDILGNLELITSLHPKLRKIIMIGDTTGLGLRMVNSAKLIKQDWQNKSKNPDVALDIWDSFSLEELFQKVNELPTDTAILMLAVHKDRLGKYFSFEEHLPVLSAKSKVPIYGMWGALMIGRGVVGGMMNDPYEHGFNTGKMALEILSGTPITQLQIKTSAVYKPRFDYAQLQRFGLEKSLLPKNSVIYNQPFSVYQKNKQLINTVALVFIILVLLITFLVKNISQRVNAQKELYKYNQKLDATVKKRTFELEQRNDELRIISKSMNQLAHTDSLTGLNNRRAAEKNISAYLKRYNITFKHFSLAILDIDHFKMVNDNFGHQIGDKVLEAIAETLTISIRPSDRVYRWGGEEFLVELSETPISDATNILNRLAANIRKVRVHNVGVITVSIGVSEFVKNDDFDSIVKRADDALYRAKNSGRDKLEIG</sequence>